<dbReference type="EMBL" id="PTIX01000002">
    <property type="protein sequence ID" value="PPK70451.1"/>
    <property type="molecule type" value="Genomic_DNA"/>
</dbReference>
<dbReference type="CDD" id="cd06661">
    <property type="entry name" value="GGCT_like"/>
    <property type="match status" value="1"/>
</dbReference>
<protein>
    <submittedName>
        <fullName evidence="2">Gamma-glutamylcyclotransferase (GGCT)/AIG2-like uncharacterized protein YtfP</fullName>
    </submittedName>
</protein>
<keyword evidence="2" id="KW-0808">Transferase</keyword>
<organism evidence="2 3">
    <name type="scientific">Actinokineospora auranticolor</name>
    <dbReference type="NCBI Taxonomy" id="155976"/>
    <lineage>
        <taxon>Bacteria</taxon>
        <taxon>Bacillati</taxon>
        <taxon>Actinomycetota</taxon>
        <taxon>Actinomycetes</taxon>
        <taxon>Pseudonocardiales</taxon>
        <taxon>Pseudonocardiaceae</taxon>
        <taxon>Actinokineospora</taxon>
    </lineage>
</organism>
<dbReference type="InterPro" id="IPR013024">
    <property type="entry name" value="GGCT-like"/>
</dbReference>
<dbReference type="InterPro" id="IPR036568">
    <property type="entry name" value="GGCT-like_sf"/>
</dbReference>
<name>A0A2S6GZ65_9PSEU</name>
<feature type="domain" description="Gamma-glutamylcyclotransferase AIG2-like" evidence="1">
    <location>
        <begin position="238"/>
        <end position="331"/>
    </location>
</feature>
<dbReference type="GO" id="GO:0016740">
    <property type="term" value="F:transferase activity"/>
    <property type="evidence" value="ECO:0007669"/>
    <property type="project" value="UniProtKB-KW"/>
</dbReference>
<evidence type="ECO:0000313" key="2">
    <source>
        <dbReference type="EMBL" id="PPK70451.1"/>
    </source>
</evidence>
<dbReference type="OrthoDB" id="7626403at2"/>
<dbReference type="AlphaFoldDB" id="A0A2S6GZ65"/>
<comment type="caution">
    <text evidence="2">The sequence shown here is derived from an EMBL/GenBank/DDBJ whole genome shotgun (WGS) entry which is preliminary data.</text>
</comment>
<dbReference type="RefSeq" id="WP_104477407.1">
    <property type="nucleotide sequence ID" value="NZ_CP154825.1"/>
</dbReference>
<evidence type="ECO:0000313" key="3">
    <source>
        <dbReference type="Proteomes" id="UP000239203"/>
    </source>
</evidence>
<proteinExistence type="predicted"/>
<dbReference type="SUPFAM" id="SSF110857">
    <property type="entry name" value="Gamma-glutamyl cyclotransferase-like"/>
    <property type="match status" value="1"/>
</dbReference>
<evidence type="ECO:0000259" key="1">
    <source>
        <dbReference type="Pfam" id="PF06094"/>
    </source>
</evidence>
<dbReference type="InterPro" id="IPR009288">
    <property type="entry name" value="AIG2-like_dom"/>
</dbReference>
<gene>
    <name evidence="2" type="ORF">CLV40_102366</name>
</gene>
<dbReference type="Pfam" id="PF06094">
    <property type="entry name" value="GGACT"/>
    <property type="match status" value="1"/>
</dbReference>
<sequence>MTPFADADFPAVPYPGSRPAHSYVHDADGGWAITADPAALSGWRVDTRDLDDWLADRGAAPMAARVPVLSYGSNPCPSKITWLRTDLGLTGPVVVLRARCRDLAAVWAAGFRVVDDQRPVVLAAYPGAVEDHAVLMVTPDQVAVLDVCEGRGERYALARVASGEVALIDAHGTFDRVPAYVGATTIRRPLLVDGKPVRCADVPQAAAVALVGEPARSDGLTVEAITGAPDPADFPGALFVYGTLRPGRSHWHLLADHAAGPPRGARLAGSLYDTGFGYPAMVLGDGPGVTGSVVPIHYGTDLSAIDDYEGDEYKRVRVVLEDGTLAWTYVWIAPFDGMPLVPPME</sequence>
<accession>A0A2S6GZ65</accession>
<dbReference type="Proteomes" id="UP000239203">
    <property type="component" value="Unassembled WGS sequence"/>
</dbReference>
<keyword evidence="3" id="KW-1185">Reference proteome</keyword>
<dbReference type="Gene3D" id="3.10.490.10">
    <property type="entry name" value="Gamma-glutamyl cyclotransferase-like"/>
    <property type="match status" value="1"/>
</dbReference>
<reference evidence="2 3" key="1">
    <citation type="submission" date="2018-02" db="EMBL/GenBank/DDBJ databases">
        <title>Genomic Encyclopedia of Archaeal and Bacterial Type Strains, Phase II (KMG-II): from individual species to whole genera.</title>
        <authorList>
            <person name="Goeker M."/>
        </authorList>
    </citation>
    <scope>NUCLEOTIDE SEQUENCE [LARGE SCALE GENOMIC DNA]</scope>
    <source>
        <strain evidence="2 3">YU 961-1</strain>
    </source>
</reference>